<evidence type="ECO:0000313" key="2">
    <source>
        <dbReference type="EMBL" id="GAA3499592.1"/>
    </source>
</evidence>
<gene>
    <name evidence="2" type="ORF">GCM10019016_066960</name>
</gene>
<evidence type="ECO:0000256" key="1">
    <source>
        <dbReference type="SAM" id="SignalP"/>
    </source>
</evidence>
<name>A0ABP6TWU5_9ACTN</name>
<dbReference type="SUPFAM" id="SSF50969">
    <property type="entry name" value="YVTN repeat-like/Quinoprotein amine dehydrogenase"/>
    <property type="match status" value="1"/>
</dbReference>
<comment type="caution">
    <text evidence="2">The sequence shown here is derived from an EMBL/GenBank/DDBJ whole genome shotgun (WGS) entry which is preliminary data.</text>
</comment>
<dbReference type="EMBL" id="BAAAXF010000047">
    <property type="protein sequence ID" value="GAA3499592.1"/>
    <property type="molecule type" value="Genomic_DNA"/>
</dbReference>
<reference evidence="3" key="1">
    <citation type="journal article" date="2019" name="Int. J. Syst. Evol. Microbiol.">
        <title>The Global Catalogue of Microorganisms (GCM) 10K type strain sequencing project: providing services to taxonomists for standard genome sequencing and annotation.</title>
        <authorList>
            <consortium name="The Broad Institute Genomics Platform"/>
            <consortium name="The Broad Institute Genome Sequencing Center for Infectious Disease"/>
            <person name="Wu L."/>
            <person name="Ma J."/>
        </authorList>
    </citation>
    <scope>NUCLEOTIDE SEQUENCE [LARGE SCALE GENOMIC DNA]</scope>
    <source>
        <strain evidence="3">JCM 4816</strain>
    </source>
</reference>
<dbReference type="InterPro" id="IPR015943">
    <property type="entry name" value="WD40/YVTN_repeat-like_dom_sf"/>
</dbReference>
<dbReference type="Gene3D" id="2.130.10.10">
    <property type="entry name" value="YVTN repeat-like/Quinoprotein amine dehydrogenase"/>
    <property type="match status" value="2"/>
</dbReference>
<proteinExistence type="predicted"/>
<dbReference type="InterPro" id="IPR011044">
    <property type="entry name" value="Quino_amine_DH_bsu"/>
</dbReference>
<protein>
    <recommendedName>
        <fullName evidence="4">Ig-like domain repeat protein</fullName>
    </recommendedName>
</protein>
<sequence>MNTAHRPGRLAAAVLAAALAGTGLTVAAAPAAHAAASDAVVKLPMSSFSALAVDNVHRQVFVADSNTGYAYNSGTVAVYSFTGERLATITTNQKHVSGLAVSDDGSKVYVGLRDRIDAIDTTTYQQTFVANTYTDMCGRDLAHSGGQLYVTTPYAQYPGECAGSSTYVDAVVDGAYQRTGWNDSGDLQLESGPGNRMLMGQPRTASAPNPFVTVFDTSGDSLVRNAARRFADSEGKGALDFKDMAFSADGTKVAVADAAFGTRLLNADDLSDAPAGYRALPSGASASAVAFSGDGKYIARGASATGSTPDLLVQPADPADSTPPLEFVFEGSLDGDRVAPRGMEWSADGSRLFAVTANTSGSQYWLHIVQPPAVQYEVRLDGTPTHSPAQAVAGEPLSVRGRLEYDGPAPAEPMKVTATRTDANGTRDLGTFTVREDGSYTVLDEPDLVGDATYTVSYLGDLTHRPATDVTHTVSVGKAASSIALTAPAEASMSTGVEITGTFTAQGKALPDRAVLKVERTDRLGTGTLSSVTVAADGTFTVNDIPRTRRETTYRLSWQGDDLHEGATASATVYVTADALTRRVPLSATRS</sequence>
<dbReference type="Proteomes" id="UP001501455">
    <property type="component" value="Unassembled WGS sequence"/>
</dbReference>
<accession>A0ABP6TWU5</accession>
<dbReference type="RefSeq" id="WP_193459668.1">
    <property type="nucleotide sequence ID" value="NZ_BAAAXF010000047.1"/>
</dbReference>
<feature type="signal peptide" evidence="1">
    <location>
        <begin position="1"/>
        <end position="27"/>
    </location>
</feature>
<feature type="chain" id="PRO_5047085397" description="Ig-like domain repeat protein" evidence="1">
    <location>
        <begin position="28"/>
        <end position="591"/>
    </location>
</feature>
<organism evidence="2 3">
    <name type="scientific">Streptomyces prasinosporus</name>
    <dbReference type="NCBI Taxonomy" id="68256"/>
    <lineage>
        <taxon>Bacteria</taxon>
        <taxon>Bacillati</taxon>
        <taxon>Actinomycetota</taxon>
        <taxon>Actinomycetes</taxon>
        <taxon>Kitasatosporales</taxon>
        <taxon>Streptomycetaceae</taxon>
        <taxon>Streptomyces</taxon>
        <taxon>Streptomyces albogriseolus group</taxon>
    </lineage>
</organism>
<keyword evidence="3" id="KW-1185">Reference proteome</keyword>
<keyword evidence="1" id="KW-0732">Signal</keyword>
<evidence type="ECO:0008006" key="4">
    <source>
        <dbReference type="Google" id="ProtNLM"/>
    </source>
</evidence>
<evidence type="ECO:0000313" key="3">
    <source>
        <dbReference type="Proteomes" id="UP001501455"/>
    </source>
</evidence>